<evidence type="ECO:0000313" key="8">
    <source>
        <dbReference type="EMBL" id="GAA4660916.1"/>
    </source>
</evidence>
<accession>A0ABP8VH21</accession>
<dbReference type="CDD" id="cd06853">
    <property type="entry name" value="GT_WecA_like"/>
    <property type="match status" value="1"/>
</dbReference>
<dbReference type="RefSeq" id="WP_345714036.1">
    <property type="nucleotide sequence ID" value="NZ_BAABIL010000709.1"/>
</dbReference>
<keyword evidence="9" id="KW-1185">Reference proteome</keyword>
<dbReference type="PANTHER" id="PTHR22926">
    <property type="entry name" value="PHOSPHO-N-ACETYLMURAMOYL-PENTAPEPTIDE-TRANSFERASE"/>
    <property type="match status" value="1"/>
</dbReference>
<evidence type="ECO:0000313" key="9">
    <source>
        <dbReference type="Proteomes" id="UP001501195"/>
    </source>
</evidence>
<feature type="transmembrane region" description="Helical" evidence="7">
    <location>
        <begin position="165"/>
        <end position="184"/>
    </location>
</feature>
<dbReference type="InterPro" id="IPR000715">
    <property type="entry name" value="Glycosyl_transferase_4"/>
</dbReference>
<dbReference type="PANTHER" id="PTHR22926:SF3">
    <property type="entry name" value="UNDECAPRENYL-PHOSPHATE ALPHA-N-ACETYLGLUCOSAMINYL 1-PHOSPHATE TRANSFERASE"/>
    <property type="match status" value="1"/>
</dbReference>
<evidence type="ECO:0000256" key="1">
    <source>
        <dbReference type="ARBA" id="ARBA00004651"/>
    </source>
</evidence>
<reference evidence="9" key="1">
    <citation type="journal article" date="2019" name="Int. J. Syst. Evol. Microbiol.">
        <title>The Global Catalogue of Microorganisms (GCM) 10K type strain sequencing project: providing services to taxonomists for standard genome sequencing and annotation.</title>
        <authorList>
            <consortium name="The Broad Institute Genomics Platform"/>
            <consortium name="The Broad Institute Genome Sequencing Center for Infectious Disease"/>
            <person name="Wu L."/>
            <person name="Ma J."/>
        </authorList>
    </citation>
    <scope>NUCLEOTIDE SEQUENCE [LARGE SCALE GENOMIC DNA]</scope>
    <source>
        <strain evidence="9">JCM 18126</strain>
    </source>
</reference>
<proteinExistence type="predicted"/>
<comment type="caution">
    <text evidence="8">The sequence shown here is derived from an EMBL/GenBank/DDBJ whole genome shotgun (WGS) entry which is preliminary data.</text>
</comment>
<evidence type="ECO:0000256" key="5">
    <source>
        <dbReference type="ARBA" id="ARBA00022989"/>
    </source>
</evidence>
<feature type="transmembrane region" description="Helical" evidence="7">
    <location>
        <begin position="340"/>
        <end position="360"/>
    </location>
</feature>
<keyword evidence="3" id="KW-0808">Transferase</keyword>
<keyword evidence="4 7" id="KW-0812">Transmembrane</keyword>
<evidence type="ECO:0000256" key="2">
    <source>
        <dbReference type="ARBA" id="ARBA00022475"/>
    </source>
</evidence>
<dbReference type="Pfam" id="PF00953">
    <property type="entry name" value="Glycos_transf_4"/>
    <property type="match status" value="1"/>
</dbReference>
<organism evidence="8 9">
    <name type="scientific">Kineococcus glutinatus</name>
    <dbReference type="NCBI Taxonomy" id="1070872"/>
    <lineage>
        <taxon>Bacteria</taxon>
        <taxon>Bacillati</taxon>
        <taxon>Actinomycetota</taxon>
        <taxon>Actinomycetes</taxon>
        <taxon>Kineosporiales</taxon>
        <taxon>Kineosporiaceae</taxon>
        <taxon>Kineococcus</taxon>
    </lineage>
</organism>
<sequence>MRAYLLVLVVAAAVTYLSTPLVRRTAQRVGAMTPVRDRDVHAVPIPRMGGVAMLLGLGAAMLVASRTPFLARVFDAEPGPMWVLAGAAIVCAVGVVDDVVQLDAVTKLAGQVLAAGVMAWQGVRLLSLPVGGLTLLSNQMMLLLTVLGIVVTINAVNFVDGLDGLAAGIVGIGAVAFFGYSYALQRTGTPDGYSSLATLVAAATVGCCLGFLPHNLHPARVFMGDSGSMLLGLLLASATIAATSTVDPTVLSGERIAPAFFPLVLPVAVLLVPLGDMLLAVVRRTLAGRAFWHPDKQHLHHRLLEMGHSHAVAVLVMYSWAAALSFGVAASAFLSLPAALLVALGAAAVVLALTFLPLWLGRRRSARPVPVVVQGAAPAPGAVGAELAEGVQRPSSPTPG</sequence>
<feature type="transmembrane region" description="Helical" evidence="7">
    <location>
        <begin position="259"/>
        <end position="282"/>
    </location>
</feature>
<name>A0ABP8VH21_9ACTN</name>
<feature type="transmembrane region" description="Helical" evidence="7">
    <location>
        <begin position="196"/>
        <end position="216"/>
    </location>
</feature>
<feature type="transmembrane region" description="Helical" evidence="7">
    <location>
        <begin position="79"/>
        <end position="96"/>
    </location>
</feature>
<dbReference type="EMBL" id="BAABIL010000709">
    <property type="protein sequence ID" value="GAA4660916.1"/>
    <property type="molecule type" value="Genomic_DNA"/>
</dbReference>
<feature type="transmembrane region" description="Helical" evidence="7">
    <location>
        <begin position="108"/>
        <end position="128"/>
    </location>
</feature>
<gene>
    <name evidence="8" type="ORF">GCM10023225_34090</name>
</gene>
<feature type="transmembrane region" description="Helical" evidence="7">
    <location>
        <begin position="140"/>
        <end position="159"/>
    </location>
</feature>
<keyword evidence="5 7" id="KW-1133">Transmembrane helix</keyword>
<keyword evidence="2" id="KW-1003">Cell membrane</keyword>
<evidence type="ECO:0000256" key="7">
    <source>
        <dbReference type="SAM" id="Phobius"/>
    </source>
</evidence>
<dbReference type="Proteomes" id="UP001501195">
    <property type="component" value="Unassembled WGS sequence"/>
</dbReference>
<feature type="transmembrane region" description="Helical" evidence="7">
    <location>
        <begin position="311"/>
        <end position="334"/>
    </location>
</feature>
<evidence type="ECO:0000256" key="4">
    <source>
        <dbReference type="ARBA" id="ARBA00022692"/>
    </source>
</evidence>
<evidence type="ECO:0000256" key="6">
    <source>
        <dbReference type="ARBA" id="ARBA00023136"/>
    </source>
</evidence>
<protein>
    <submittedName>
        <fullName evidence="8">MraY family glycosyltransferase</fullName>
    </submittedName>
</protein>
<keyword evidence="6 7" id="KW-0472">Membrane</keyword>
<comment type="subcellular location">
    <subcellularLocation>
        <location evidence="1">Cell membrane</location>
        <topology evidence="1">Multi-pass membrane protein</topology>
    </subcellularLocation>
</comment>
<feature type="transmembrane region" description="Helical" evidence="7">
    <location>
        <begin position="48"/>
        <end position="67"/>
    </location>
</feature>
<evidence type="ECO:0000256" key="3">
    <source>
        <dbReference type="ARBA" id="ARBA00022679"/>
    </source>
</evidence>